<gene>
    <name evidence="3" type="ORF">PsYK624_068220</name>
</gene>
<evidence type="ECO:0000313" key="3">
    <source>
        <dbReference type="EMBL" id="GJE90678.1"/>
    </source>
</evidence>
<dbReference type="Proteomes" id="UP000703269">
    <property type="component" value="Unassembled WGS sequence"/>
</dbReference>
<evidence type="ECO:0000313" key="4">
    <source>
        <dbReference type="Proteomes" id="UP000703269"/>
    </source>
</evidence>
<keyword evidence="4" id="KW-1185">Reference proteome</keyword>
<feature type="region of interest" description="Disordered" evidence="2">
    <location>
        <begin position="1"/>
        <end position="27"/>
    </location>
</feature>
<sequence length="455" mass="50201">MTAITTMLIGDASSAVPPTSGSVAAPTERDVLQSQLAEATQKAQDLEKMSKRKSEKIKQLKDDFAALELDNSRNTKENSRLTIRLDELRSSRERGERQRTELVREREYLKHLHTQKEEDVAKLQAALKEHTHVHAELEASQKAVAKLTHELQHLKLAHSNTESLLATRSAELREAQAFLDKSDAVSYGDVQRMLEHLNEQIFQLAALVTDRTPFGDGRLQDRELDAVHAKVARWLGCPIADMLAQASHAEDPTWAQVGLQAMAVELAAWIINAWDVGLDDGQGALLTNMHQLLFEKESQAISARWRVLSRRCAKELARPPADVVAEAAAHLLESLHCVLRLSGARALGTRKSWGAAFADKARDIVVQSLAVQKAIGEDVASADFQLICPSAAGAALFDESSMEDLNARKRDKLRKSRDSSLVLCTTDIGLRRCEKVEGQVNVAVVAKAKVILKDC</sequence>
<evidence type="ECO:0000256" key="2">
    <source>
        <dbReference type="SAM" id="MobiDB-lite"/>
    </source>
</evidence>
<reference evidence="3 4" key="1">
    <citation type="submission" date="2021-08" db="EMBL/GenBank/DDBJ databases">
        <title>Draft Genome Sequence of Phanerochaete sordida strain YK-624.</title>
        <authorList>
            <person name="Mori T."/>
            <person name="Dohra H."/>
            <person name="Suzuki T."/>
            <person name="Kawagishi H."/>
            <person name="Hirai H."/>
        </authorList>
    </citation>
    <scope>NUCLEOTIDE SEQUENCE [LARGE SCALE GENOMIC DNA]</scope>
    <source>
        <strain evidence="3 4">YK-624</strain>
    </source>
</reference>
<accession>A0A9P3G7E6</accession>
<organism evidence="3 4">
    <name type="scientific">Phanerochaete sordida</name>
    <dbReference type="NCBI Taxonomy" id="48140"/>
    <lineage>
        <taxon>Eukaryota</taxon>
        <taxon>Fungi</taxon>
        <taxon>Dikarya</taxon>
        <taxon>Basidiomycota</taxon>
        <taxon>Agaricomycotina</taxon>
        <taxon>Agaricomycetes</taxon>
        <taxon>Polyporales</taxon>
        <taxon>Phanerochaetaceae</taxon>
        <taxon>Phanerochaete</taxon>
    </lineage>
</organism>
<dbReference type="EMBL" id="BPQB01000017">
    <property type="protein sequence ID" value="GJE90678.1"/>
    <property type="molecule type" value="Genomic_DNA"/>
</dbReference>
<name>A0A9P3G7E6_9APHY</name>
<protein>
    <submittedName>
        <fullName evidence="3">Uncharacterized protein</fullName>
    </submittedName>
</protein>
<proteinExistence type="predicted"/>
<comment type="caution">
    <text evidence="3">The sequence shown here is derived from an EMBL/GenBank/DDBJ whole genome shotgun (WGS) entry which is preliminary data.</text>
</comment>
<feature type="coiled-coil region" evidence="1">
    <location>
        <begin position="29"/>
        <end position="157"/>
    </location>
</feature>
<keyword evidence="1" id="KW-0175">Coiled coil</keyword>
<evidence type="ECO:0000256" key="1">
    <source>
        <dbReference type="SAM" id="Coils"/>
    </source>
</evidence>
<dbReference type="OrthoDB" id="3147752at2759"/>
<dbReference type="AlphaFoldDB" id="A0A9P3G7E6"/>